<dbReference type="PANTHER" id="PTHR36924:SF1">
    <property type="entry name" value="ANTITOXIN HIGA-1"/>
    <property type="match status" value="1"/>
</dbReference>
<feature type="domain" description="HTH cro/C1-type" evidence="2">
    <location>
        <begin position="26"/>
        <end position="72"/>
    </location>
</feature>
<evidence type="ECO:0000259" key="2">
    <source>
        <dbReference type="PROSITE" id="PS50943"/>
    </source>
</evidence>
<dbReference type="AlphaFoldDB" id="A0A7W6GA83"/>
<dbReference type="InterPro" id="IPR013430">
    <property type="entry name" value="Toxin_antidote_HigA"/>
</dbReference>
<dbReference type="CDD" id="cd00093">
    <property type="entry name" value="HTH_XRE"/>
    <property type="match status" value="1"/>
</dbReference>
<protein>
    <submittedName>
        <fullName evidence="3">Addiction module HigA family antidote</fullName>
    </submittedName>
</protein>
<dbReference type="Gene3D" id="1.10.260.40">
    <property type="entry name" value="lambda repressor-like DNA-binding domains"/>
    <property type="match status" value="1"/>
</dbReference>
<gene>
    <name evidence="3" type="ORF">GGR38_004842</name>
</gene>
<dbReference type="EMBL" id="JACIDX010000043">
    <property type="protein sequence ID" value="MBB3957867.1"/>
    <property type="molecule type" value="Genomic_DNA"/>
</dbReference>
<evidence type="ECO:0000256" key="1">
    <source>
        <dbReference type="ARBA" id="ARBA00023125"/>
    </source>
</evidence>
<keyword evidence="1" id="KW-0238">DNA-binding</keyword>
<dbReference type="NCBIfam" id="TIGR02607">
    <property type="entry name" value="antidote_HigA"/>
    <property type="match status" value="1"/>
</dbReference>
<dbReference type="Pfam" id="PF01381">
    <property type="entry name" value="HTH_3"/>
    <property type="match status" value="1"/>
</dbReference>
<sequence>MALKMHTSLAVHVGDWLKTEIVEPSGLSVKALAQHFGVSRQALSTLLNGHANLSPDMAIRFEKGFGVKADTLLRMQAAYELAQVRAHEDEIQVERLVLAA</sequence>
<comment type="caution">
    <text evidence="3">The sequence shown here is derived from an EMBL/GenBank/DDBJ whole genome shotgun (WGS) entry which is preliminary data.</text>
</comment>
<dbReference type="GO" id="GO:0003677">
    <property type="term" value="F:DNA binding"/>
    <property type="evidence" value="ECO:0007669"/>
    <property type="project" value="UniProtKB-KW"/>
</dbReference>
<dbReference type="PANTHER" id="PTHR36924">
    <property type="entry name" value="ANTITOXIN HIGA-1"/>
    <property type="match status" value="1"/>
</dbReference>
<dbReference type="InterPro" id="IPR001387">
    <property type="entry name" value="Cro/C1-type_HTH"/>
</dbReference>
<dbReference type="SUPFAM" id="SSF47413">
    <property type="entry name" value="lambda repressor-like DNA-binding domains"/>
    <property type="match status" value="1"/>
</dbReference>
<keyword evidence="4" id="KW-1185">Reference proteome</keyword>
<reference evidence="3 4" key="1">
    <citation type="submission" date="2020-08" db="EMBL/GenBank/DDBJ databases">
        <title>Genomic Encyclopedia of Type Strains, Phase IV (KMG-IV): sequencing the most valuable type-strain genomes for metagenomic binning, comparative biology and taxonomic classification.</title>
        <authorList>
            <person name="Goeker M."/>
        </authorList>
    </citation>
    <scope>NUCLEOTIDE SEQUENCE [LARGE SCALE GENOMIC DNA]</scope>
    <source>
        <strain evidence="3 4">DSM 27057</strain>
    </source>
</reference>
<accession>A0A7W6GA83</accession>
<dbReference type="SMART" id="SM00530">
    <property type="entry name" value="HTH_XRE"/>
    <property type="match status" value="1"/>
</dbReference>
<dbReference type="InterPro" id="IPR010982">
    <property type="entry name" value="Lambda_DNA-bd_dom_sf"/>
</dbReference>
<dbReference type="Proteomes" id="UP000548867">
    <property type="component" value="Unassembled WGS sequence"/>
</dbReference>
<organism evidence="3 4">
    <name type="scientific">Novosphingobium sediminicola</name>
    <dbReference type="NCBI Taxonomy" id="563162"/>
    <lineage>
        <taxon>Bacteria</taxon>
        <taxon>Pseudomonadati</taxon>
        <taxon>Pseudomonadota</taxon>
        <taxon>Alphaproteobacteria</taxon>
        <taxon>Sphingomonadales</taxon>
        <taxon>Sphingomonadaceae</taxon>
        <taxon>Novosphingobium</taxon>
    </lineage>
</organism>
<name>A0A7W6GA83_9SPHN</name>
<proteinExistence type="predicted"/>
<evidence type="ECO:0000313" key="4">
    <source>
        <dbReference type="Proteomes" id="UP000548867"/>
    </source>
</evidence>
<evidence type="ECO:0000313" key="3">
    <source>
        <dbReference type="EMBL" id="MBB3957867.1"/>
    </source>
</evidence>
<dbReference type="PROSITE" id="PS50943">
    <property type="entry name" value="HTH_CROC1"/>
    <property type="match status" value="1"/>
</dbReference>
<dbReference type="RefSeq" id="WP_168605109.1">
    <property type="nucleotide sequence ID" value="NZ_JACIDX010000043.1"/>
</dbReference>